<dbReference type="InterPro" id="IPR053134">
    <property type="entry name" value="RNA-dir_DNA_polymerase"/>
</dbReference>
<protein>
    <recommendedName>
        <fullName evidence="3">Reverse transcriptase domain-containing protein</fullName>
    </recommendedName>
</protein>
<sequence length="184" mass="20524">MSGLSLEPYISTTPNRSLRVVAVNGTDKTIFLPRLTVLGTLRISRPSRKPVETMASISVASDPINTAAVESVLPDIDEKNKGKLPRLIINNYNSFAFKSSDLGHTTLVKHVVDRQGQGPIRQRAYRTSPKQKEIAENIIKELMQNKIIRYLMSPWAAPIVLVSKKTGDVRLCVDFRKLNAITKK</sequence>
<dbReference type="AlphaFoldDB" id="A0A164ETA6"/>
<feature type="non-terminal residue" evidence="1">
    <location>
        <position position="184"/>
    </location>
</feature>
<evidence type="ECO:0000313" key="2">
    <source>
        <dbReference type="Proteomes" id="UP000076858"/>
    </source>
</evidence>
<dbReference type="Proteomes" id="UP000076858">
    <property type="component" value="Unassembled WGS sequence"/>
</dbReference>
<dbReference type="Gene3D" id="3.10.10.10">
    <property type="entry name" value="HIV Type 1 Reverse Transcriptase, subunit A, domain 1"/>
    <property type="match status" value="1"/>
</dbReference>
<comment type="caution">
    <text evidence="1">The sequence shown here is derived from an EMBL/GenBank/DDBJ whole genome shotgun (WGS) entry which is preliminary data.</text>
</comment>
<dbReference type="OrthoDB" id="6382745at2759"/>
<keyword evidence="2" id="KW-1185">Reference proteome</keyword>
<evidence type="ECO:0008006" key="3">
    <source>
        <dbReference type="Google" id="ProtNLM"/>
    </source>
</evidence>
<proteinExistence type="predicted"/>
<organism evidence="1 2">
    <name type="scientific">Daphnia magna</name>
    <dbReference type="NCBI Taxonomy" id="35525"/>
    <lineage>
        <taxon>Eukaryota</taxon>
        <taxon>Metazoa</taxon>
        <taxon>Ecdysozoa</taxon>
        <taxon>Arthropoda</taxon>
        <taxon>Crustacea</taxon>
        <taxon>Branchiopoda</taxon>
        <taxon>Diplostraca</taxon>
        <taxon>Cladocera</taxon>
        <taxon>Anomopoda</taxon>
        <taxon>Daphniidae</taxon>
        <taxon>Daphnia</taxon>
    </lineage>
</organism>
<dbReference type="PANTHER" id="PTHR24559">
    <property type="entry name" value="TRANSPOSON TY3-I GAG-POL POLYPROTEIN"/>
    <property type="match status" value="1"/>
</dbReference>
<dbReference type="InterPro" id="IPR043502">
    <property type="entry name" value="DNA/RNA_pol_sf"/>
</dbReference>
<dbReference type="GO" id="GO:0071897">
    <property type="term" value="P:DNA biosynthetic process"/>
    <property type="evidence" value="ECO:0007669"/>
    <property type="project" value="UniProtKB-ARBA"/>
</dbReference>
<evidence type="ECO:0000313" key="1">
    <source>
        <dbReference type="EMBL" id="KZR97115.1"/>
    </source>
</evidence>
<dbReference type="PANTHER" id="PTHR24559:SF454">
    <property type="entry name" value="RIBONUCLEASE H"/>
    <property type="match status" value="1"/>
</dbReference>
<dbReference type="SUPFAM" id="SSF56672">
    <property type="entry name" value="DNA/RNA polymerases"/>
    <property type="match status" value="1"/>
</dbReference>
<name>A0A164ETA6_9CRUS</name>
<accession>A0A164ETA6</accession>
<dbReference type="EMBL" id="LRGB01022569">
    <property type="protein sequence ID" value="KZR97115.1"/>
    <property type="molecule type" value="Genomic_DNA"/>
</dbReference>
<reference evidence="1 2" key="1">
    <citation type="submission" date="2016-03" db="EMBL/GenBank/DDBJ databases">
        <title>EvidentialGene: Evidence-directed Construction of Genes on Genomes.</title>
        <authorList>
            <person name="Gilbert D.G."/>
            <person name="Choi J.-H."/>
            <person name="Mockaitis K."/>
            <person name="Colbourne J."/>
            <person name="Pfrender M."/>
        </authorList>
    </citation>
    <scope>NUCLEOTIDE SEQUENCE [LARGE SCALE GENOMIC DNA]</scope>
    <source>
        <strain evidence="1 2">Xinb3</strain>
        <tissue evidence="1">Complete organism</tissue>
    </source>
</reference>
<gene>
    <name evidence="1" type="ORF">APZ42_008193</name>
</gene>